<protein>
    <submittedName>
        <fullName evidence="3">PaaI family thioesterase</fullName>
    </submittedName>
</protein>
<dbReference type="Pfam" id="PF03061">
    <property type="entry name" value="4HBT"/>
    <property type="match status" value="1"/>
</dbReference>
<sequence>MTMGDERPASRENEGLAFFRELLRTGTPAAPICTPLNFQLSAAAHGSTEFTGWPGPQFANPGGVVHGGYLAVILSSAMSCAVHTTLDEGERFTTTNFNVNLTRPLKPGPGPVIASGVVVHRGRQGATAEGRIVDSAGKLLAHGTTTCVIFAARKQD</sequence>
<dbReference type="Gene3D" id="3.10.129.10">
    <property type="entry name" value="Hotdog Thioesterase"/>
    <property type="match status" value="1"/>
</dbReference>
<keyword evidence="1" id="KW-0378">Hydrolase</keyword>
<dbReference type="PANTHER" id="PTHR43240">
    <property type="entry name" value="1,4-DIHYDROXY-2-NAPHTHOYL-COA THIOESTERASE 1"/>
    <property type="match status" value="1"/>
</dbReference>
<dbReference type="InterPro" id="IPR006683">
    <property type="entry name" value="Thioestr_dom"/>
</dbReference>
<keyword evidence="4" id="KW-1185">Reference proteome</keyword>
<feature type="domain" description="Thioesterase" evidence="2">
    <location>
        <begin position="62"/>
        <end position="140"/>
    </location>
</feature>
<name>A0A4Y9LXY1_9BRAD</name>
<comment type="caution">
    <text evidence="3">The sequence shown here is derived from an EMBL/GenBank/DDBJ whole genome shotgun (WGS) entry which is preliminary data.</text>
</comment>
<dbReference type="AlphaFoldDB" id="A0A4Y9LXY1"/>
<evidence type="ECO:0000313" key="3">
    <source>
        <dbReference type="EMBL" id="TFV47728.1"/>
    </source>
</evidence>
<dbReference type="GO" id="GO:0005829">
    <property type="term" value="C:cytosol"/>
    <property type="evidence" value="ECO:0007669"/>
    <property type="project" value="TreeGrafter"/>
</dbReference>
<reference evidence="3 4" key="1">
    <citation type="submission" date="2019-03" db="EMBL/GenBank/DDBJ databases">
        <title>Bradyrhizobium diversity isolated from nodules of Chamaecrista fasciculata.</title>
        <authorList>
            <person name="Klepa M.S."/>
            <person name="Urquiaga M.O."/>
            <person name="Hungria M."/>
            <person name="Delamuta J.R."/>
        </authorList>
    </citation>
    <scope>NUCLEOTIDE SEQUENCE [LARGE SCALE GENOMIC DNA]</scope>
    <source>
        <strain evidence="3 4">CNPSo 3448</strain>
    </source>
</reference>
<dbReference type="EMBL" id="SPQT01000007">
    <property type="protein sequence ID" value="TFV47728.1"/>
    <property type="molecule type" value="Genomic_DNA"/>
</dbReference>
<dbReference type="GO" id="GO:0061522">
    <property type="term" value="F:1,4-dihydroxy-2-naphthoyl-CoA thioesterase activity"/>
    <property type="evidence" value="ECO:0007669"/>
    <property type="project" value="TreeGrafter"/>
</dbReference>
<dbReference type="NCBIfam" id="TIGR00369">
    <property type="entry name" value="unchar_dom_1"/>
    <property type="match status" value="1"/>
</dbReference>
<dbReference type="InterPro" id="IPR029069">
    <property type="entry name" value="HotDog_dom_sf"/>
</dbReference>
<accession>A0A4Y9LXY1</accession>
<evidence type="ECO:0000259" key="2">
    <source>
        <dbReference type="Pfam" id="PF03061"/>
    </source>
</evidence>
<evidence type="ECO:0000313" key="4">
    <source>
        <dbReference type="Proteomes" id="UP000297966"/>
    </source>
</evidence>
<dbReference type="RefSeq" id="WP_135174990.1">
    <property type="nucleotide sequence ID" value="NZ_JBIYER010000001.1"/>
</dbReference>
<evidence type="ECO:0000256" key="1">
    <source>
        <dbReference type="ARBA" id="ARBA00022801"/>
    </source>
</evidence>
<dbReference type="PANTHER" id="PTHR43240:SF1">
    <property type="entry name" value="BLR5584 PROTEIN"/>
    <property type="match status" value="1"/>
</dbReference>
<dbReference type="CDD" id="cd03443">
    <property type="entry name" value="PaaI_thioesterase"/>
    <property type="match status" value="1"/>
</dbReference>
<dbReference type="Proteomes" id="UP000297966">
    <property type="component" value="Unassembled WGS sequence"/>
</dbReference>
<proteinExistence type="predicted"/>
<dbReference type="OrthoDB" id="9813282at2"/>
<gene>
    <name evidence="3" type="ORF">E4K65_15985</name>
</gene>
<organism evidence="3 4">
    <name type="scientific">Bradyrhizobium niftali</name>
    <dbReference type="NCBI Taxonomy" id="2560055"/>
    <lineage>
        <taxon>Bacteria</taxon>
        <taxon>Pseudomonadati</taxon>
        <taxon>Pseudomonadota</taxon>
        <taxon>Alphaproteobacteria</taxon>
        <taxon>Hyphomicrobiales</taxon>
        <taxon>Nitrobacteraceae</taxon>
        <taxon>Bradyrhizobium</taxon>
    </lineage>
</organism>
<dbReference type="InterPro" id="IPR003736">
    <property type="entry name" value="PAAI_dom"/>
</dbReference>
<dbReference type="SUPFAM" id="SSF54637">
    <property type="entry name" value="Thioesterase/thiol ester dehydrase-isomerase"/>
    <property type="match status" value="1"/>
</dbReference>